<protein>
    <submittedName>
        <fullName evidence="2">Uncharacterized protein</fullName>
    </submittedName>
</protein>
<dbReference type="AlphaFoldDB" id="A0A9W7G974"/>
<sequence>MAPSMPQRTGLGAQGPSFGTDFNTSGGGVWQNTSSKKEKITELKGELPHLYRPPTSVDGEGWIRQLTLDDATVIISERWDNDFAGGMKLIWGEVDKGKGTRVEVQRCEGVAGNEREWKDNIRVLKLDLEDVRGTIEGAMESVNRGIEIKEIGADGGDVGGIVQGGFWGIRVADFKMVEGGEGEGDEKKGNVGTELDDMDRMDEADVREVKLTAFENLEELCDGGGIKREKPDELHGRMFHLMVARHKVQVGIEMLKVLDSKEGWERISKVVDADVDRAAMDGGRVDSDRKVEVKKLVDALDMIMNGGSEDKLKAVWDLHHKDDVGGEDGGIEREEMESVVELYSLSVLNAVKHMGGKAIDTIPSTKGRNIGVVGTKKHKKRLRKAFDRVTKRLYDVEQEAPHRIRCIYQWADKKHQGGEFDARHVVGSGGGKRYVELLPKITFSEFRSVQTDVFKFLDGFGSEASDSFKEELLMNQGLGRQNRELWWQCVGFFGVCSVLDYAVWII</sequence>
<dbReference type="Proteomes" id="UP001165065">
    <property type="component" value="Unassembled WGS sequence"/>
</dbReference>
<dbReference type="Gene3D" id="1.10.238.10">
    <property type="entry name" value="EF-hand"/>
    <property type="match status" value="1"/>
</dbReference>
<feature type="region of interest" description="Disordered" evidence="1">
    <location>
        <begin position="1"/>
        <end position="34"/>
    </location>
</feature>
<gene>
    <name evidence="2" type="ORF">TrCOL_g7861</name>
</gene>
<organism evidence="2 3">
    <name type="scientific">Triparma columacea</name>
    <dbReference type="NCBI Taxonomy" id="722753"/>
    <lineage>
        <taxon>Eukaryota</taxon>
        <taxon>Sar</taxon>
        <taxon>Stramenopiles</taxon>
        <taxon>Ochrophyta</taxon>
        <taxon>Bolidophyceae</taxon>
        <taxon>Parmales</taxon>
        <taxon>Triparmaceae</taxon>
        <taxon>Triparma</taxon>
    </lineage>
</organism>
<reference evidence="3" key="1">
    <citation type="journal article" date="2023" name="Commun. Biol.">
        <title>Genome analysis of Parmales, the sister group of diatoms, reveals the evolutionary specialization of diatoms from phago-mixotrophs to photoautotrophs.</title>
        <authorList>
            <person name="Ban H."/>
            <person name="Sato S."/>
            <person name="Yoshikawa S."/>
            <person name="Yamada K."/>
            <person name="Nakamura Y."/>
            <person name="Ichinomiya M."/>
            <person name="Sato N."/>
            <person name="Blanc-Mathieu R."/>
            <person name="Endo H."/>
            <person name="Kuwata A."/>
            <person name="Ogata H."/>
        </authorList>
    </citation>
    <scope>NUCLEOTIDE SEQUENCE [LARGE SCALE GENOMIC DNA]</scope>
</reference>
<keyword evidence="3" id="KW-1185">Reference proteome</keyword>
<evidence type="ECO:0000313" key="3">
    <source>
        <dbReference type="Proteomes" id="UP001165065"/>
    </source>
</evidence>
<name>A0A9W7G974_9STRA</name>
<proteinExistence type="predicted"/>
<accession>A0A9W7G974</accession>
<evidence type="ECO:0000256" key="1">
    <source>
        <dbReference type="SAM" id="MobiDB-lite"/>
    </source>
</evidence>
<evidence type="ECO:0000313" key="2">
    <source>
        <dbReference type="EMBL" id="GMI40569.1"/>
    </source>
</evidence>
<dbReference type="OrthoDB" id="43218at2759"/>
<feature type="compositionally biased region" description="Polar residues" evidence="1">
    <location>
        <begin position="20"/>
        <end position="34"/>
    </location>
</feature>
<comment type="caution">
    <text evidence="2">The sequence shown here is derived from an EMBL/GenBank/DDBJ whole genome shotgun (WGS) entry which is preliminary data.</text>
</comment>
<dbReference type="EMBL" id="BRYA01000132">
    <property type="protein sequence ID" value="GMI40569.1"/>
    <property type="molecule type" value="Genomic_DNA"/>
</dbReference>